<evidence type="ECO:0000313" key="2">
    <source>
        <dbReference type="Proteomes" id="UP000663444"/>
    </source>
</evidence>
<sequence>MPVPAILASMINSIVGSAVNTAMENAVYAPPAPPELGVAGARAFPDGTRKGEMAPPVGMMEVVIDGKALPRAPGLLIRNQQNLIVMPGTIQEKVPVRYQLDPSGAVFRVWVLTRTEVAAP</sequence>
<gene>
    <name evidence="1" type="ORF">IWH25_00745</name>
</gene>
<dbReference type="Proteomes" id="UP000663444">
    <property type="component" value="Chromosome"/>
</dbReference>
<proteinExistence type="predicted"/>
<dbReference type="AlphaFoldDB" id="A0A974SP72"/>
<keyword evidence="2" id="KW-1185">Reference proteome</keyword>
<reference evidence="1" key="1">
    <citation type="submission" date="2020-11" db="EMBL/GenBank/DDBJ databases">
        <title>Azospira restricta DSM 18626 genome sequence.</title>
        <authorList>
            <person name="Moe W.M."/>
        </authorList>
    </citation>
    <scope>NUCLEOTIDE SEQUENCE</scope>
    <source>
        <strain evidence="1">DSM 18626</strain>
    </source>
</reference>
<dbReference type="RefSeq" id="WP_203387453.1">
    <property type="nucleotide sequence ID" value="NZ_CP064781.1"/>
</dbReference>
<evidence type="ECO:0000313" key="1">
    <source>
        <dbReference type="EMBL" id="QRJ63923.1"/>
    </source>
</evidence>
<protein>
    <submittedName>
        <fullName evidence="1">Uncharacterized protein</fullName>
    </submittedName>
</protein>
<dbReference type="EMBL" id="CP064781">
    <property type="protein sequence ID" value="QRJ63923.1"/>
    <property type="molecule type" value="Genomic_DNA"/>
</dbReference>
<name>A0A974SP72_9RHOO</name>
<accession>A0A974SP72</accession>
<organism evidence="1 2">
    <name type="scientific">Azospira restricta</name>
    <dbReference type="NCBI Taxonomy" id="404405"/>
    <lineage>
        <taxon>Bacteria</taxon>
        <taxon>Pseudomonadati</taxon>
        <taxon>Pseudomonadota</taxon>
        <taxon>Betaproteobacteria</taxon>
        <taxon>Rhodocyclales</taxon>
        <taxon>Rhodocyclaceae</taxon>
        <taxon>Azospira</taxon>
    </lineage>
</organism>
<dbReference type="KEGG" id="ares:IWH25_00745"/>